<dbReference type="RefSeq" id="WP_132083501.1">
    <property type="nucleotide sequence ID" value="NZ_SLUK01000001.1"/>
</dbReference>
<evidence type="ECO:0000313" key="2">
    <source>
        <dbReference type="EMBL" id="TCL45190.1"/>
    </source>
</evidence>
<accession>A0A9X8UM53</accession>
<keyword evidence="1" id="KW-0694">RNA-binding</keyword>
<organism evidence="2 3">
    <name type="scientific">Harryflintia acetispora</name>
    <dbReference type="NCBI Taxonomy" id="1849041"/>
    <lineage>
        <taxon>Bacteria</taxon>
        <taxon>Bacillati</taxon>
        <taxon>Bacillota</taxon>
        <taxon>Clostridia</taxon>
        <taxon>Eubacteriales</taxon>
        <taxon>Oscillospiraceae</taxon>
        <taxon>Harryflintia</taxon>
    </lineage>
</organism>
<name>A0A9X8UM53_9FIRM</name>
<sequence>MQKIKVPIRTEYIKMDSLLKFAGVADTGGMAKEIIEQGEVTLDGETVVQRGKKVRPGMTVQVGLDVLIEVTSA</sequence>
<dbReference type="Gene3D" id="3.10.290.10">
    <property type="entry name" value="RNA-binding S4 domain"/>
    <property type="match status" value="1"/>
</dbReference>
<comment type="caution">
    <text evidence="2">The sequence shown here is derived from an EMBL/GenBank/DDBJ whole genome shotgun (WGS) entry which is preliminary data.</text>
</comment>
<gene>
    <name evidence="2" type="ORF">EDD78_101171</name>
</gene>
<proteinExistence type="predicted"/>
<evidence type="ECO:0000256" key="1">
    <source>
        <dbReference type="PROSITE-ProRule" id="PRU00182"/>
    </source>
</evidence>
<dbReference type="InterPro" id="IPR036986">
    <property type="entry name" value="S4_RNA-bd_sf"/>
</dbReference>
<evidence type="ECO:0000313" key="3">
    <source>
        <dbReference type="Proteomes" id="UP000294682"/>
    </source>
</evidence>
<dbReference type="AlphaFoldDB" id="A0A9X8UM53"/>
<dbReference type="EMBL" id="SLUK01000001">
    <property type="protein sequence ID" value="TCL45190.1"/>
    <property type="molecule type" value="Genomic_DNA"/>
</dbReference>
<keyword evidence="3" id="KW-1185">Reference proteome</keyword>
<dbReference type="Pfam" id="PF13275">
    <property type="entry name" value="S4_2"/>
    <property type="match status" value="1"/>
</dbReference>
<dbReference type="PROSITE" id="PS50889">
    <property type="entry name" value="S4"/>
    <property type="match status" value="1"/>
</dbReference>
<reference evidence="2 3" key="1">
    <citation type="submission" date="2019-03" db="EMBL/GenBank/DDBJ databases">
        <title>Genomic Encyclopedia of Type Strains, Phase IV (KMG-IV): sequencing the most valuable type-strain genomes for metagenomic binning, comparative biology and taxonomic classification.</title>
        <authorList>
            <person name="Goeker M."/>
        </authorList>
    </citation>
    <scope>NUCLEOTIDE SEQUENCE [LARGE SCALE GENOMIC DNA]</scope>
    <source>
        <strain evidence="2 3">DSM 100433</strain>
    </source>
</reference>
<dbReference type="SUPFAM" id="SSF55174">
    <property type="entry name" value="Alpha-L RNA-binding motif"/>
    <property type="match status" value="1"/>
</dbReference>
<protein>
    <submittedName>
        <fullName evidence="2">Ribosome-associated protein</fullName>
    </submittedName>
</protein>
<dbReference type="GO" id="GO:0003723">
    <property type="term" value="F:RNA binding"/>
    <property type="evidence" value="ECO:0007669"/>
    <property type="project" value="UniProtKB-KW"/>
</dbReference>
<dbReference type="Proteomes" id="UP000294682">
    <property type="component" value="Unassembled WGS sequence"/>
</dbReference>